<accession>A0A8H3GB32</accession>
<organism evidence="1 2">
    <name type="scientific">Rhizoctonia solani</name>
    <dbReference type="NCBI Taxonomy" id="456999"/>
    <lineage>
        <taxon>Eukaryota</taxon>
        <taxon>Fungi</taxon>
        <taxon>Dikarya</taxon>
        <taxon>Basidiomycota</taxon>
        <taxon>Agaricomycotina</taxon>
        <taxon>Agaricomycetes</taxon>
        <taxon>Cantharellales</taxon>
        <taxon>Ceratobasidiaceae</taxon>
        <taxon>Rhizoctonia</taxon>
    </lineage>
</organism>
<evidence type="ECO:0000313" key="2">
    <source>
        <dbReference type="Proteomes" id="UP000663888"/>
    </source>
</evidence>
<reference evidence="1" key="1">
    <citation type="submission" date="2021-01" db="EMBL/GenBank/DDBJ databases">
        <authorList>
            <person name="Kaushik A."/>
        </authorList>
    </citation>
    <scope>NUCLEOTIDE SEQUENCE</scope>
    <source>
        <strain evidence="1">AG4-R118</strain>
    </source>
</reference>
<proteinExistence type="predicted"/>
<name>A0A8H3GB32_9AGAM</name>
<gene>
    <name evidence="1" type="ORF">RDB_LOCUS52505</name>
</gene>
<sequence>MSSYTYTPFPFNVTPASPLFELSPIGSDLTQGWVPSCFTPECVPTASWATGSIGATLSFRFWGWDVTFDGNVKGNMSIELLRDGVKEIWNPSSDTLFSFHGALTDEFYYHNITLKVLDASPNSELIVNQARVNGSTFGGSLDYDRRTWTIPSSDKRLIYSGFSEQASVAQEEILMPYVSAKAGEKAFMRFNG</sequence>
<dbReference type="AlphaFoldDB" id="A0A8H3GB32"/>
<comment type="caution">
    <text evidence="1">The sequence shown here is derived from an EMBL/GenBank/DDBJ whole genome shotgun (WGS) entry which is preliminary data.</text>
</comment>
<protein>
    <submittedName>
        <fullName evidence="1">Uncharacterized protein</fullName>
    </submittedName>
</protein>
<dbReference type="EMBL" id="CAJMWX010000998">
    <property type="protein sequence ID" value="CAE6442319.1"/>
    <property type="molecule type" value="Genomic_DNA"/>
</dbReference>
<evidence type="ECO:0000313" key="1">
    <source>
        <dbReference type="EMBL" id="CAE6442319.1"/>
    </source>
</evidence>
<dbReference type="Proteomes" id="UP000663888">
    <property type="component" value="Unassembled WGS sequence"/>
</dbReference>